<keyword evidence="1" id="KW-1133">Transmembrane helix</keyword>
<feature type="transmembrane region" description="Helical" evidence="1">
    <location>
        <begin position="5"/>
        <end position="25"/>
    </location>
</feature>
<gene>
    <name evidence="2" type="ORF">GCM10008179_05160</name>
</gene>
<feature type="transmembrane region" description="Helical" evidence="1">
    <location>
        <begin position="71"/>
        <end position="91"/>
    </location>
</feature>
<dbReference type="Pfam" id="PF09945">
    <property type="entry name" value="DUF2177"/>
    <property type="match status" value="1"/>
</dbReference>
<evidence type="ECO:0000313" key="2">
    <source>
        <dbReference type="EMBL" id="GLK66878.1"/>
    </source>
</evidence>
<dbReference type="AlphaFoldDB" id="A0A9W6IZY0"/>
<keyword evidence="3" id="KW-1185">Reference proteome</keyword>
<dbReference type="RefSeq" id="WP_271167136.1">
    <property type="nucleotide sequence ID" value="NZ_BSFI01000002.1"/>
</dbReference>
<accession>A0A9W6IZY0</accession>
<feature type="transmembrane region" description="Helical" evidence="1">
    <location>
        <begin position="45"/>
        <end position="64"/>
    </location>
</feature>
<comment type="caution">
    <text evidence="2">The sequence shown here is derived from an EMBL/GenBank/DDBJ whole genome shotgun (WGS) entry which is preliminary data.</text>
</comment>
<dbReference type="Proteomes" id="UP001143372">
    <property type="component" value="Unassembled WGS sequence"/>
</dbReference>
<evidence type="ECO:0000256" key="1">
    <source>
        <dbReference type="SAM" id="Phobius"/>
    </source>
</evidence>
<sequence length="135" mass="14200">MTRWIVAYFAAAAVFLAGDFLWLGFVARGFYRAQLGGLMAPQPNIAAAVAFYALYVLGVVYFAIGPAFATGAWSTALLTGLFFGLIAYATYDLTNLATLRDWPAALSVVDMAWGALLTAVSATAGFLIAKALTAA</sequence>
<reference evidence="2" key="2">
    <citation type="submission" date="2023-01" db="EMBL/GenBank/DDBJ databases">
        <authorList>
            <person name="Sun Q."/>
            <person name="Evtushenko L."/>
        </authorList>
    </citation>
    <scope>NUCLEOTIDE SEQUENCE</scope>
    <source>
        <strain evidence="2">VKM B-2347</strain>
    </source>
</reference>
<protein>
    <submittedName>
        <fullName evidence="2">Membrane protein</fullName>
    </submittedName>
</protein>
<organism evidence="2 3">
    <name type="scientific">Hansschlegelia plantiphila</name>
    <dbReference type="NCBI Taxonomy" id="374655"/>
    <lineage>
        <taxon>Bacteria</taxon>
        <taxon>Pseudomonadati</taxon>
        <taxon>Pseudomonadota</taxon>
        <taxon>Alphaproteobacteria</taxon>
        <taxon>Hyphomicrobiales</taxon>
        <taxon>Methylopilaceae</taxon>
        <taxon>Hansschlegelia</taxon>
    </lineage>
</organism>
<dbReference type="InterPro" id="IPR018687">
    <property type="entry name" value="DUF2177_membr"/>
</dbReference>
<reference evidence="2" key="1">
    <citation type="journal article" date="2014" name="Int. J. Syst. Evol. Microbiol.">
        <title>Complete genome sequence of Corynebacterium casei LMG S-19264T (=DSM 44701T), isolated from a smear-ripened cheese.</title>
        <authorList>
            <consortium name="US DOE Joint Genome Institute (JGI-PGF)"/>
            <person name="Walter F."/>
            <person name="Albersmeier A."/>
            <person name="Kalinowski J."/>
            <person name="Ruckert C."/>
        </authorList>
    </citation>
    <scope>NUCLEOTIDE SEQUENCE</scope>
    <source>
        <strain evidence="2">VKM B-2347</strain>
    </source>
</reference>
<proteinExistence type="predicted"/>
<feature type="transmembrane region" description="Helical" evidence="1">
    <location>
        <begin position="111"/>
        <end position="132"/>
    </location>
</feature>
<keyword evidence="1" id="KW-0472">Membrane</keyword>
<dbReference type="EMBL" id="BSFI01000002">
    <property type="protein sequence ID" value="GLK66878.1"/>
    <property type="molecule type" value="Genomic_DNA"/>
</dbReference>
<keyword evidence="1" id="KW-0812">Transmembrane</keyword>
<evidence type="ECO:0000313" key="3">
    <source>
        <dbReference type="Proteomes" id="UP001143372"/>
    </source>
</evidence>
<name>A0A9W6IZY0_9HYPH</name>